<dbReference type="EMBL" id="CAADRA010005159">
    <property type="protein sequence ID" value="VFT86265.1"/>
    <property type="molecule type" value="Genomic_DNA"/>
</dbReference>
<dbReference type="PANTHER" id="PTHR10142:SF0">
    <property type="entry name" value="DNA REPAIR PROTEIN COMPLEMENTING XP-A CELLS"/>
    <property type="match status" value="1"/>
</dbReference>
<reference evidence="6" key="2">
    <citation type="submission" date="2019-06" db="EMBL/GenBank/DDBJ databases">
        <title>Genomics analysis of Aphanomyces spp. identifies a new class of oomycete effector associated with host adaptation.</title>
        <authorList>
            <person name="Gaulin E."/>
        </authorList>
    </citation>
    <scope>NUCLEOTIDE SEQUENCE</scope>
    <source>
        <strain evidence="6">CBS 578.67</strain>
    </source>
</reference>
<feature type="region of interest" description="Disordered" evidence="4">
    <location>
        <begin position="118"/>
        <end position="140"/>
    </location>
</feature>
<protein>
    <submittedName>
        <fullName evidence="7">Aste57867_9384 protein</fullName>
    </submittedName>
</protein>
<proteinExistence type="predicted"/>
<organism evidence="7 8">
    <name type="scientific">Aphanomyces stellatus</name>
    <dbReference type="NCBI Taxonomy" id="120398"/>
    <lineage>
        <taxon>Eukaryota</taxon>
        <taxon>Sar</taxon>
        <taxon>Stramenopiles</taxon>
        <taxon>Oomycota</taxon>
        <taxon>Saprolegniomycetes</taxon>
        <taxon>Saprolegniales</taxon>
        <taxon>Verrucalvaceae</taxon>
        <taxon>Aphanomyces</taxon>
    </lineage>
</organism>
<evidence type="ECO:0000256" key="1">
    <source>
        <dbReference type="ARBA" id="ARBA00004123"/>
    </source>
</evidence>
<comment type="subcellular location">
    <subcellularLocation>
        <location evidence="1">Nucleus</location>
    </subcellularLocation>
</comment>
<feature type="domain" description="XPA C-terminal" evidence="5">
    <location>
        <begin position="28"/>
        <end position="71"/>
    </location>
</feature>
<reference evidence="7 8" key="1">
    <citation type="submission" date="2019-03" db="EMBL/GenBank/DDBJ databases">
        <authorList>
            <person name="Gaulin E."/>
            <person name="Dumas B."/>
        </authorList>
    </citation>
    <scope>NUCLEOTIDE SEQUENCE [LARGE SCALE GENOMIC DNA]</scope>
    <source>
        <strain evidence="7">CBS 568.67</strain>
    </source>
</reference>
<sequence>MEVPCDASYQTTFSVSVCSECRFNLPHFKLITKDMAKKTFLLPDSSLEVLPCLRKANPKHEGFAQLRLYLTQACQAAAIQLHGSLDNIADEKRRRERARYDKAVQRTKSVVEVFGKRRKGKLGAPGGKPARRMPPPEDEDHKHIFKEPLQQDDGSWVKECACGLSVTFHKM</sequence>
<evidence type="ECO:0000313" key="7">
    <source>
        <dbReference type="EMBL" id="VFT86265.1"/>
    </source>
</evidence>
<dbReference type="PANTHER" id="PTHR10142">
    <property type="entry name" value="DNA REPAIR PROTEIN COMPLEMENTING XP-A CELLS"/>
    <property type="match status" value="1"/>
</dbReference>
<dbReference type="OrthoDB" id="5368863at2759"/>
<keyword evidence="3" id="KW-0539">Nucleus</keyword>
<dbReference type="InterPro" id="IPR009061">
    <property type="entry name" value="DNA-bd_dom_put_sf"/>
</dbReference>
<dbReference type="AlphaFoldDB" id="A0A485KMN2"/>
<dbReference type="InterPro" id="IPR037129">
    <property type="entry name" value="XPA_sf"/>
</dbReference>
<evidence type="ECO:0000256" key="2">
    <source>
        <dbReference type="ARBA" id="ARBA00022833"/>
    </source>
</evidence>
<dbReference type="InterPro" id="IPR022656">
    <property type="entry name" value="XPA_C"/>
</dbReference>
<dbReference type="EMBL" id="VJMH01005138">
    <property type="protein sequence ID" value="KAF0700105.1"/>
    <property type="molecule type" value="Genomic_DNA"/>
</dbReference>
<evidence type="ECO:0000259" key="5">
    <source>
        <dbReference type="Pfam" id="PF05181"/>
    </source>
</evidence>
<dbReference type="Proteomes" id="UP000332933">
    <property type="component" value="Unassembled WGS sequence"/>
</dbReference>
<dbReference type="GO" id="GO:0003684">
    <property type="term" value="F:damaged DNA binding"/>
    <property type="evidence" value="ECO:0007669"/>
    <property type="project" value="InterPro"/>
</dbReference>
<dbReference type="GO" id="GO:0000715">
    <property type="term" value="P:nucleotide-excision repair, DNA damage recognition"/>
    <property type="evidence" value="ECO:0007669"/>
    <property type="project" value="TreeGrafter"/>
</dbReference>
<gene>
    <name evidence="7" type="primary">Aste57867_9384</name>
    <name evidence="6" type="ORF">As57867_009348</name>
    <name evidence="7" type="ORF">ASTE57867_9384</name>
</gene>
<evidence type="ECO:0000256" key="3">
    <source>
        <dbReference type="ARBA" id="ARBA00023242"/>
    </source>
</evidence>
<keyword evidence="8" id="KW-1185">Reference proteome</keyword>
<dbReference type="SUPFAM" id="SSF46955">
    <property type="entry name" value="Putative DNA-binding domain"/>
    <property type="match status" value="1"/>
</dbReference>
<name>A0A485KMN2_9STRA</name>
<dbReference type="GO" id="GO:0000110">
    <property type="term" value="C:nucleotide-excision repair factor 1 complex"/>
    <property type="evidence" value="ECO:0007669"/>
    <property type="project" value="TreeGrafter"/>
</dbReference>
<keyword evidence="2" id="KW-0862">Zinc</keyword>
<evidence type="ECO:0000313" key="6">
    <source>
        <dbReference type="EMBL" id="KAF0700105.1"/>
    </source>
</evidence>
<evidence type="ECO:0000313" key="8">
    <source>
        <dbReference type="Proteomes" id="UP000332933"/>
    </source>
</evidence>
<dbReference type="GO" id="GO:0070914">
    <property type="term" value="P:UV-damage excision repair"/>
    <property type="evidence" value="ECO:0007669"/>
    <property type="project" value="TreeGrafter"/>
</dbReference>
<accession>A0A485KMN2</accession>
<dbReference type="GO" id="GO:1901255">
    <property type="term" value="P:nucleotide-excision repair involved in interstrand cross-link repair"/>
    <property type="evidence" value="ECO:0007669"/>
    <property type="project" value="TreeGrafter"/>
</dbReference>
<dbReference type="Gene3D" id="3.90.530.10">
    <property type="entry name" value="XPA C-terminal domain"/>
    <property type="match status" value="1"/>
</dbReference>
<evidence type="ECO:0000256" key="4">
    <source>
        <dbReference type="SAM" id="MobiDB-lite"/>
    </source>
</evidence>
<dbReference type="InterPro" id="IPR000465">
    <property type="entry name" value="XPA/RAD14"/>
</dbReference>
<dbReference type="GO" id="GO:0006284">
    <property type="term" value="P:base-excision repair"/>
    <property type="evidence" value="ECO:0007669"/>
    <property type="project" value="TreeGrafter"/>
</dbReference>
<dbReference type="Pfam" id="PF05181">
    <property type="entry name" value="XPA_C"/>
    <property type="match status" value="1"/>
</dbReference>